<feature type="transmembrane region" description="Helical" evidence="11">
    <location>
        <begin position="396"/>
        <end position="413"/>
    </location>
</feature>
<keyword evidence="8 11" id="KW-1133">Transmembrane helix</keyword>
<evidence type="ECO:0000256" key="9">
    <source>
        <dbReference type="ARBA" id="ARBA00023136"/>
    </source>
</evidence>
<keyword evidence="4" id="KW-1003">Cell membrane</keyword>
<protein>
    <recommendedName>
        <fullName evidence="11">ADP,ATP carrier protein</fullName>
    </recommendedName>
</protein>
<proteinExistence type="inferred from homology"/>
<name>A0A0F3PAJ0_ORITS</name>
<dbReference type="EMBL" id="LAOA01000012">
    <property type="protein sequence ID" value="KJV76926.1"/>
    <property type="molecule type" value="Genomic_DNA"/>
</dbReference>
<dbReference type="Pfam" id="PF03219">
    <property type="entry name" value="TLC"/>
    <property type="match status" value="1"/>
</dbReference>
<evidence type="ECO:0000256" key="1">
    <source>
        <dbReference type="ARBA" id="ARBA00004651"/>
    </source>
</evidence>
<feature type="transmembrane region" description="Helical" evidence="11">
    <location>
        <begin position="71"/>
        <end position="89"/>
    </location>
</feature>
<keyword evidence="9 11" id="KW-0472">Membrane</keyword>
<evidence type="ECO:0000256" key="11">
    <source>
        <dbReference type="RuleBase" id="RU363121"/>
    </source>
</evidence>
<accession>A0A0F3PAJ0</accession>
<dbReference type="Proteomes" id="UP000033671">
    <property type="component" value="Unassembled WGS sequence"/>
</dbReference>
<feature type="transmembrane region" description="Helical" evidence="11">
    <location>
        <begin position="475"/>
        <end position="492"/>
    </location>
</feature>
<dbReference type="GO" id="GO:0005524">
    <property type="term" value="F:ATP binding"/>
    <property type="evidence" value="ECO:0007669"/>
    <property type="project" value="UniProtKB-KW"/>
</dbReference>
<comment type="subcellular location">
    <subcellularLocation>
        <location evidence="1">Cell membrane</location>
        <topology evidence="1">Multi-pass membrane protein</topology>
    </subcellularLocation>
    <subcellularLocation>
        <location evidence="11">Membrane</location>
        <topology evidence="11">Multi-pass membrane protein</topology>
    </subcellularLocation>
</comment>
<dbReference type="GO" id="GO:0005886">
    <property type="term" value="C:plasma membrane"/>
    <property type="evidence" value="ECO:0007669"/>
    <property type="project" value="UniProtKB-SubCell"/>
</dbReference>
<evidence type="ECO:0000313" key="13">
    <source>
        <dbReference type="Proteomes" id="UP000033671"/>
    </source>
</evidence>
<evidence type="ECO:0000256" key="10">
    <source>
        <dbReference type="ARBA" id="ARBA00024792"/>
    </source>
</evidence>
<comment type="similarity">
    <text evidence="2 11">Belongs to the ADP/ATP translocase tlc family.</text>
</comment>
<dbReference type="PATRIC" id="fig|1359175.3.peg.349"/>
<evidence type="ECO:0000256" key="3">
    <source>
        <dbReference type="ARBA" id="ARBA00022448"/>
    </source>
</evidence>
<reference evidence="12 13" key="1">
    <citation type="submission" date="2015-01" db="EMBL/GenBank/DDBJ databases">
        <title>Genome Sequencing of Rickettsiales.</title>
        <authorList>
            <person name="Daugherty S.C."/>
            <person name="Su Q."/>
            <person name="Abolude K."/>
            <person name="Beier-Sexton M."/>
            <person name="Carlyon J.A."/>
            <person name="Carter R."/>
            <person name="Day N.P."/>
            <person name="Dumler S.J."/>
            <person name="Dyachenko V."/>
            <person name="Godinez A."/>
            <person name="Kurtti T.J."/>
            <person name="Lichay M."/>
            <person name="Mullins K.E."/>
            <person name="Ott S."/>
            <person name="Pappas-Brown V."/>
            <person name="Paris D.H."/>
            <person name="Patel P."/>
            <person name="Richards A.L."/>
            <person name="Sadzewicz L."/>
            <person name="Sears K."/>
            <person name="Seidman D."/>
            <person name="Sengamalay N."/>
            <person name="Stenos J."/>
            <person name="Tallon L.J."/>
            <person name="Vincent G."/>
            <person name="Fraser C.M."/>
            <person name="Munderloh U."/>
            <person name="Dunning-Hotopp J.C."/>
        </authorList>
    </citation>
    <scope>NUCLEOTIDE SEQUENCE [LARGE SCALE GENOMIC DNA]</scope>
    <source>
        <strain evidence="12 13">TA716</strain>
    </source>
</reference>
<keyword evidence="7 11" id="KW-0067">ATP-binding</keyword>
<evidence type="ECO:0000256" key="6">
    <source>
        <dbReference type="ARBA" id="ARBA00022741"/>
    </source>
</evidence>
<evidence type="ECO:0000256" key="8">
    <source>
        <dbReference type="ARBA" id="ARBA00022989"/>
    </source>
</evidence>
<evidence type="ECO:0000256" key="2">
    <source>
        <dbReference type="ARBA" id="ARBA00007127"/>
    </source>
</evidence>
<comment type="caution">
    <text evidence="12">The sequence shown here is derived from an EMBL/GenBank/DDBJ whole genome shotgun (WGS) entry which is preliminary data.</text>
</comment>
<keyword evidence="5 11" id="KW-0812">Transmembrane</keyword>
<feature type="transmembrane region" description="Helical" evidence="11">
    <location>
        <begin position="365"/>
        <end position="384"/>
    </location>
</feature>
<organism evidence="12 13">
    <name type="scientific">Orientia tsutsugamushi str. TA716</name>
    <dbReference type="NCBI Taxonomy" id="1359175"/>
    <lineage>
        <taxon>Bacteria</taxon>
        <taxon>Pseudomonadati</taxon>
        <taxon>Pseudomonadota</taxon>
        <taxon>Alphaproteobacteria</taxon>
        <taxon>Rickettsiales</taxon>
        <taxon>Rickettsiaceae</taxon>
        <taxon>Rickettsieae</taxon>
        <taxon>Orientia</taxon>
    </lineage>
</organism>
<feature type="transmembrane region" description="Helical" evidence="11">
    <location>
        <begin position="157"/>
        <end position="179"/>
    </location>
</feature>
<dbReference type="RefSeq" id="WP_045916767.1">
    <property type="nucleotide sequence ID" value="NZ_LAOA01000012.1"/>
</dbReference>
<feature type="transmembrane region" description="Helical" evidence="11">
    <location>
        <begin position="233"/>
        <end position="252"/>
    </location>
</feature>
<gene>
    <name evidence="12" type="ORF">OTSTA716_0536</name>
</gene>
<feature type="transmembrane region" description="Helical" evidence="11">
    <location>
        <begin position="101"/>
        <end position="121"/>
    </location>
</feature>
<evidence type="ECO:0000256" key="4">
    <source>
        <dbReference type="ARBA" id="ARBA00022475"/>
    </source>
</evidence>
<dbReference type="GO" id="GO:0005471">
    <property type="term" value="F:ATP:ADP antiporter activity"/>
    <property type="evidence" value="ECO:0007669"/>
    <property type="project" value="InterPro"/>
</dbReference>
<keyword evidence="3 11" id="KW-0813">Transport</keyword>
<evidence type="ECO:0000313" key="12">
    <source>
        <dbReference type="EMBL" id="KJV76926.1"/>
    </source>
</evidence>
<sequence length="510" mass="58466">MFYIQSNLGLSYLQKLRNSKLRQILWPIRSPELMKFILMALLMFAVLLNQNVVRAIKNTIVTTQIGAESISFIKFWGEMPIGFLFIIFYSKLCNVVTAEKAFRIIVLSFLLFFAAYSFIILPNHTLFYPNPETIELYILRFPHFKWFIKMWGHWGDVLFYIIGELWPIVVFSLLYWQLANKVTTTKEAGHFYPFLTLFGQSNLLISGNIVVYFSRENHILTKWFGSGLSKDELSIKSLMIIVILSTIIILLLHRLIETYIIHSLKNNSIRSSNNEYSKMNFKESIKVILSSSYLWRICCMIISYSIVINIIEGVWMSKTQELYSTTEQFMAYQGTTLIYTGISSIICSFLSCSIICYLGWYWGAVITPVIILVIGTCFFSSIALENYLVAIVKDGMSPLSIIVLIGTIQNVLAKGVKYSVFDATKEMAYIPLNDEMKTKGKAAVEVAGAKIGKAVSSIMQFAIFSIMPSIKYDDIIIFLTIFFIIVCIIWILNVKFLHKDYTLLVANNKK</sequence>
<evidence type="ECO:0000256" key="7">
    <source>
        <dbReference type="ARBA" id="ARBA00022840"/>
    </source>
</evidence>
<feature type="transmembrane region" description="Helical" evidence="11">
    <location>
        <begin position="293"/>
        <end position="316"/>
    </location>
</feature>
<evidence type="ECO:0000256" key="5">
    <source>
        <dbReference type="ARBA" id="ARBA00022692"/>
    </source>
</evidence>
<feature type="transmembrane region" description="Helical" evidence="11">
    <location>
        <begin position="191"/>
        <end position="213"/>
    </location>
</feature>
<dbReference type="AlphaFoldDB" id="A0A0F3PAJ0"/>
<dbReference type="PANTHER" id="PTHR31187">
    <property type="match status" value="1"/>
</dbReference>
<feature type="transmembrane region" description="Helical" evidence="11">
    <location>
        <begin position="336"/>
        <end position="358"/>
    </location>
</feature>
<keyword evidence="6 11" id="KW-0547">Nucleotide-binding</keyword>
<comment type="function">
    <text evidence="10 11">Provides the rickettsial cell with host ATP in exchange for rickettsial ADP. This is an obligate exchange system. This energy acquiring activity is an important component of rickettsial parasitism.</text>
</comment>
<dbReference type="InterPro" id="IPR004667">
    <property type="entry name" value="ADP_ATP_car_bac_type"/>
</dbReference>
<dbReference type="PANTHER" id="PTHR31187:SF1">
    <property type="entry name" value="ADP,ATP CARRIER PROTEIN 1"/>
    <property type="match status" value="1"/>
</dbReference>